<accession>A0ABY7TDJ3</accession>
<dbReference type="Pfam" id="PF01979">
    <property type="entry name" value="Amidohydro_1"/>
    <property type="match status" value="1"/>
</dbReference>
<evidence type="ECO:0000259" key="2">
    <source>
        <dbReference type="Pfam" id="PF01979"/>
    </source>
</evidence>
<dbReference type="SUPFAM" id="SSF51556">
    <property type="entry name" value="Metallo-dependent hydrolases"/>
    <property type="match status" value="1"/>
</dbReference>
<dbReference type="Proteomes" id="UP001216139">
    <property type="component" value="Chromosome"/>
</dbReference>
<keyword evidence="4" id="KW-1185">Reference proteome</keyword>
<protein>
    <submittedName>
        <fullName evidence="3">Amidohydrolase family protein</fullName>
    </submittedName>
</protein>
<dbReference type="Gene3D" id="2.30.40.10">
    <property type="entry name" value="Urease, subunit C, domain 1"/>
    <property type="match status" value="1"/>
</dbReference>
<dbReference type="InterPro" id="IPR006680">
    <property type="entry name" value="Amidohydro-rel"/>
</dbReference>
<evidence type="ECO:0000313" key="3">
    <source>
        <dbReference type="EMBL" id="WCT14595.1"/>
    </source>
</evidence>
<dbReference type="EMBL" id="CP117167">
    <property type="protein sequence ID" value="WCT14595.1"/>
    <property type="molecule type" value="Genomic_DNA"/>
</dbReference>
<sequence length="383" mass="43857">MIALNNLHLINGHDPVNIGVEGKLITSVNFDGVEADELTLNFSDAMALPGLINSHDHLDFNLFPQLGDLFYRNYTEWGKHIHQHYKQQIQQVLKVPVELRAAWGVYKNLLGGVTTVVDHSDGPKYKDELINVVQAYHCLHSVQFEKHWRRKLNNPLKLKHPYVIHTGEGVDELAHQEIDELLKGNYFKKKLIGIHGVAMKAEQAERFEALVWCPQSNYFLLNQTADIKNLKQHTPILFGTDSTLTSEWNIWGHLRLAAQTKHLSAAELWMSVTTSPAKTWRLNTGELAPGKDADIVIAKDPDQGYRNLYSLNPEDLLLVMYRGRINLFDEEIYQQLEDLDFPLQQFDRVKIGNAYKYIAGGVTRLMEHIKTYYPKVTFPILPA</sequence>
<proteinExistence type="predicted"/>
<reference evidence="3 4" key="1">
    <citation type="submission" date="2023-02" db="EMBL/GenBank/DDBJ databases">
        <title>Genome sequence of Mucilaginibacter jinjuensis strain KACC 16571.</title>
        <authorList>
            <person name="Kim S."/>
            <person name="Heo J."/>
            <person name="Kwon S.-W."/>
        </authorList>
    </citation>
    <scope>NUCLEOTIDE SEQUENCE [LARGE SCALE GENOMIC DNA]</scope>
    <source>
        <strain evidence="3 4">KACC 16571</strain>
    </source>
</reference>
<gene>
    <name evidence="3" type="ORF">PQO05_11680</name>
</gene>
<keyword evidence="1" id="KW-0378">Hydrolase</keyword>
<dbReference type="PANTHER" id="PTHR43794:SF11">
    <property type="entry name" value="AMIDOHYDROLASE-RELATED DOMAIN-CONTAINING PROTEIN"/>
    <property type="match status" value="1"/>
</dbReference>
<dbReference type="Gene3D" id="3.20.20.140">
    <property type="entry name" value="Metal-dependent hydrolases"/>
    <property type="match status" value="2"/>
</dbReference>
<organism evidence="3 4">
    <name type="scientific">Mucilaginibacter jinjuensis</name>
    <dbReference type="NCBI Taxonomy" id="1176721"/>
    <lineage>
        <taxon>Bacteria</taxon>
        <taxon>Pseudomonadati</taxon>
        <taxon>Bacteroidota</taxon>
        <taxon>Sphingobacteriia</taxon>
        <taxon>Sphingobacteriales</taxon>
        <taxon>Sphingobacteriaceae</taxon>
        <taxon>Mucilaginibacter</taxon>
    </lineage>
</organism>
<name>A0ABY7TDJ3_9SPHI</name>
<dbReference type="RefSeq" id="WP_273633091.1">
    <property type="nucleotide sequence ID" value="NZ_CP117167.1"/>
</dbReference>
<dbReference type="InterPro" id="IPR011059">
    <property type="entry name" value="Metal-dep_hydrolase_composite"/>
</dbReference>
<evidence type="ECO:0000256" key="1">
    <source>
        <dbReference type="ARBA" id="ARBA00022801"/>
    </source>
</evidence>
<dbReference type="InterPro" id="IPR050287">
    <property type="entry name" value="MTA/SAH_deaminase"/>
</dbReference>
<evidence type="ECO:0000313" key="4">
    <source>
        <dbReference type="Proteomes" id="UP001216139"/>
    </source>
</evidence>
<feature type="domain" description="Amidohydrolase-related" evidence="2">
    <location>
        <begin position="172"/>
        <end position="321"/>
    </location>
</feature>
<dbReference type="InterPro" id="IPR032466">
    <property type="entry name" value="Metal_Hydrolase"/>
</dbReference>
<dbReference type="SUPFAM" id="SSF51338">
    <property type="entry name" value="Composite domain of metallo-dependent hydrolases"/>
    <property type="match status" value="1"/>
</dbReference>
<dbReference type="PANTHER" id="PTHR43794">
    <property type="entry name" value="AMINOHYDROLASE SSNA-RELATED"/>
    <property type="match status" value="1"/>
</dbReference>